<evidence type="ECO:0000256" key="1">
    <source>
        <dbReference type="SAM" id="Phobius"/>
    </source>
</evidence>
<reference evidence="3 4" key="1">
    <citation type="journal article" date="2016" name="Nat. Commun.">
        <title>Thousands of microbial genomes shed light on interconnected biogeochemical processes in an aquifer system.</title>
        <authorList>
            <person name="Anantharaman K."/>
            <person name="Brown C.T."/>
            <person name="Hug L.A."/>
            <person name="Sharon I."/>
            <person name="Castelle C.J."/>
            <person name="Probst A.J."/>
            <person name="Thomas B.C."/>
            <person name="Singh A."/>
            <person name="Wilkins M.J."/>
            <person name="Karaoz U."/>
            <person name="Brodie E.L."/>
            <person name="Williams K.H."/>
            <person name="Hubbard S.S."/>
            <person name="Banfield J.F."/>
        </authorList>
    </citation>
    <scope>NUCLEOTIDE SEQUENCE [LARGE SCALE GENOMIC DNA]</scope>
</reference>
<keyword evidence="1" id="KW-0472">Membrane</keyword>
<feature type="transmembrane region" description="Helical" evidence="1">
    <location>
        <begin position="236"/>
        <end position="255"/>
    </location>
</feature>
<evidence type="ECO:0000256" key="2">
    <source>
        <dbReference type="SAM" id="SignalP"/>
    </source>
</evidence>
<organism evidence="3 4">
    <name type="scientific">Candidatus Gottesmanbacteria bacterium RIFCSPLOWO2_01_FULL_42_22</name>
    <dbReference type="NCBI Taxonomy" id="1798391"/>
    <lineage>
        <taxon>Bacteria</taxon>
        <taxon>Candidatus Gottesmaniibacteriota</taxon>
    </lineage>
</organism>
<proteinExistence type="predicted"/>
<evidence type="ECO:0000313" key="3">
    <source>
        <dbReference type="EMBL" id="OGG35979.1"/>
    </source>
</evidence>
<dbReference type="AlphaFoldDB" id="A0A1F6BGB9"/>
<keyword evidence="1" id="KW-0812">Transmembrane</keyword>
<name>A0A1F6BGB9_9BACT</name>
<keyword evidence="1" id="KW-1133">Transmembrane helix</keyword>
<feature type="signal peptide" evidence="2">
    <location>
        <begin position="1"/>
        <end position="19"/>
    </location>
</feature>
<dbReference type="EMBL" id="MFJU01000023">
    <property type="protein sequence ID" value="OGG35979.1"/>
    <property type="molecule type" value="Genomic_DNA"/>
</dbReference>
<gene>
    <name evidence="3" type="ORF">A2968_03670</name>
</gene>
<evidence type="ECO:0000313" key="4">
    <source>
        <dbReference type="Proteomes" id="UP000176228"/>
    </source>
</evidence>
<feature type="chain" id="PRO_5009523087" evidence="2">
    <location>
        <begin position="20"/>
        <end position="263"/>
    </location>
</feature>
<protein>
    <submittedName>
        <fullName evidence="3">Uncharacterized protein</fullName>
    </submittedName>
</protein>
<sequence length="263" mass="28463">MVIVLFLLFFMFRFSTVSAAEIILSDIDTAEITKVEQELTVPLELKINSSDGTVYYLRGAFFKEGTSQYCGYTWNGSEWYNGPFTSGDGWKKLLTVTIASDSAKTEIKVKVDSNDSHCREPGDYLFKVLRYTEAGNSSGDDQTPLKIRIALPSPTPTTAPSATNAPVKSQTVPAKPKITLLPTHTLFATAIIKAVSSSPKIPIASSLGFISSDSGEVSPVNEASVAGITEKSQGNIANLFIPGIFLIFLSAFLSFNKLRKQGV</sequence>
<accession>A0A1F6BGB9</accession>
<keyword evidence="2" id="KW-0732">Signal</keyword>
<dbReference type="Proteomes" id="UP000176228">
    <property type="component" value="Unassembled WGS sequence"/>
</dbReference>
<dbReference type="STRING" id="1798391.A2968_03670"/>
<comment type="caution">
    <text evidence="3">The sequence shown here is derived from an EMBL/GenBank/DDBJ whole genome shotgun (WGS) entry which is preliminary data.</text>
</comment>